<dbReference type="RefSeq" id="WP_015059262.1">
    <property type="nucleotide sequence ID" value="NC_019094.1"/>
</dbReference>
<name>I3W019_ECOLX</name>
<accession>I3W019</accession>
<keyword evidence="1" id="KW-1133">Transmembrane helix</keyword>
<keyword evidence="1" id="KW-0472">Membrane</keyword>
<dbReference type="AlphaFoldDB" id="I3W019"/>
<proteinExistence type="predicted"/>
<evidence type="ECO:0000313" key="2">
    <source>
        <dbReference type="EMBL" id="AFK88946.1"/>
    </source>
</evidence>
<organism evidence="2">
    <name type="scientific">Escherichia coli</name>
    <dbReference type="NCBI Taxonomy" id="562"/>
    <lineage>
        <taxon>Bacteria</taxon>
        <taxon>Pseudomonadati</taxon>
        <taxon>Pseudomonadota</taxon>
        <taxon>Gammaproteobacteria</taxon>
        <taxon>Enterobacterales</taxon>
        <taxon>Enterobacteriaceae</taxon>
        <taxon>Escherichia</taxon>
    </lineage>
</organism>
<protein>
    <submittedName>
        <fullName evidence="2">Uncharacterized protein</fullName>
    </submittedName>
</protein>
<sequence>MSSVYPVNEQCIKTVSFCYGDVFCGVFYFCPEYILSDIVNDWHDADTLEKIGLVRLYLKTVFILTVVSVAFSYLSSDKFMPVKRRK</sequence>
<dbReference type="EMBL" id="JQ418522">
    <property type="protein sequence ID" value="AFK88946.1"/>
    <property type="molecule type" value="Genomic_DNA"/>
</dbReference>
<evidence type="ECO:0000256" key="1">
    <source>
        <dbReference type="SAM" id="Phobius"/>
    </source>
</evidence>
<keyword evidence="2" id="KW-0614">Plasmid</keyword>
<geneLocation type="plasmid" evidence="2">
    <name>p417H-90</name>
</geneLocation>
<reference evidence="2" key="1">
    <citation type="submission" date="2012-01" db="EMBL/GenBank/DDBJ databases">
        <authorList>
            <person name="Summers A.O."/>
            <person name="Wireman J."/>
        </authorList>
    </citation>
    <scope>NUCLEOTIDE SEQUENCE</scope>
    <source>
        <strain evidence="2">417H</strain>
        <plasmid evidence="2">p417H-90</plasmid>
    </source>
</reference>
<keyword evidence="1" id="KW-0812">Transmembrane</keyword>
<feature type="transmembrane region" description="Helical" evidence="1">
    <location>
        <begin position="56"/>
        <end position="76"/>
    </location>
</feature>